<gene>
    <name evidence="13" type="primary">panE</name>
    <name evidence="13" type="ORF">VPAL9027_00110</name>
</gene>
<evidence type="ECO:0000256" key="3">
    <source>
        <dbReference type="ARBA" id="ARBA00013014"/>
    </source>
</evidence>
<keyword evidence="6 10" id="KW-0521">NADP</keyword>
<dbReference type="InterPro" id="IPR008927">
    <property type="entry name" value="6-PGluconate_DH-like_C_sf"/>
</dbReference>
<dbReference type="SUPFAM" id="SSF48179">
    <property type="entry name" value="6-phosphogluconate dehydrogenase C-terminal domain-like"/>
    <property type="match status" value="1"/>
</dbReference>
<dbReference type="EMBL" id="FUFT01000001">
    <property type="protein sequence ID" value="SJL82199.1"/>
    <property type="molecule type" value="Genomic_DNA"/>
</dbReference>
<comment type="pathway">
    <text evidence="1 10">Cofactor biosynthesis; (R)-pantothenate biosynthesis; (R)-pantoate from 3-methyl-2-oxobutanoate: step 2/2.</text>
</comment>
<comment type="similarity">
    <text evidence="2 10">Belongs to the ketopantoate reductase family.</text>
</comment>
<dbReference type="GO" id="GO:0005737">
    <property type="term" value="C:cytoplasm"/>
    <property type="evidence" value="ECO:0007669"/>
    <property type="project" value="TreeGrafter"/>
</dbReference>
<dbReference type="Proteomes" id="UP000189475">
    <property type="component" value="Unassembled WGS sequence"/>
</dbReference>
<dbReference type="Gene3D" id="3.40.50.720">
    <property type="entry name" value="NAD(P)-binding Rossmann-like Domain"/>
    <property type="match status" value="1"/>
</dbReference>
<dbReference type="NCBIfam" id="TIGR00745">
    <property type="entry name" value="apbA_panE"/>
    <property type="match status" value="1"/>
</dbReference>
<dbReference type="EC" id="1.1.1.169" evidence="3 10"/>
<dbReference type="InterPro" id="IPR013328">
    <property type="entry name" value="6PGD_dom2"/>
</dbReference>
<proteinExistence type="inferred from homology"/>
<evidence type="ECO:0000256" key="9">
    <source>
        <dbReference type="ARBA" id="ARBA00048793"/>
    </source>
</evidence>
<evidence type="ECO:0000256" key="6">
    <source>
        <dbReference type="ARBA" id="ARBA00022857"/>
    </source>
</evidence>
<evidence type="ECO:0000256" key="4">
    <source>
        <dbReference type="ARBA" id="ARBA00019465"/>
    </source>
</evidence>
<dbReference type="UniPathway" id="UPA00028">
    <property type="reaction ID" value="UER00004"/>
</dbReference>
<keyword evidence="14" id="KW-1185">Reference proteome</keyword>
<dbReference type="GO" id="GO:0015940">
    <property type="term" value="P:pantothenate biosynthetic process"/>
    <property type="evidence" value="ECO:0007669"/>
    <property type="project" value="UniProtKB-UniPathway"/>
</dbReference>
<reference evidence="13 14" key="1">
    <citation type="submission" date="2017-02" db="EMBL/GenBank/DDBJ databases">
        <authorList>
            <person name="Peterson S.W."/>
        </authorList>
    </citation>
    <scope>NUCLEOTIDE SEQUENCE [LARGE SCALE GENOMIC DNA]</scope>
    <source>
        <strain evidence="13 14">CECT 9027</strain>
    </source>
</reference>
<evidence type="ECO:0000259" key="12">
    <source>
        <dbReference type="Pfam" id="PF08546"/>
    </source>
</evidence>
<keyword evidence="5 10" id="KW-0566">Pantothenate biosynthesis</keyword>
<comment type="catalytic activity">
    <reaction evidence="9 10">
        <text>(R)-pantoate + NADP(+) = 2-dehydropantoate + NADPH + H(+)</text>
        <dbReference type="Rhea" id="RHEA:16233"/>
        <dbReference type="ChEBI" id="CHEBI:11561"/>
        <dbReference type="ChEBI" id="CHEBI:15378"/>
        <dbReference type="ChEBI" id="CHEBI:15980"/>
        <dbReference type="ChEBI" id="CHEBI:57783"/>
        <dbReference type="ChEBI" id="CHEBI:58349"/>
        <dbReference type="EC" id="1.1.1.169"/>
    </reaction>
</comment>
<evidence type="ECO:0000256" key="8">
    <source>
        <dbReference type="ARBA" id="ARBA00032024"/>
    </source>
</evidence>
<organism evidence="13 14">
    <name type="scientific">Vibrio palustris</name>
    <dbReference type="NCBI Taxonomy" id="1918946"/>
    <lineage>
        <taxon>Bacteria</taxon>
        <taxon>Pseudomonadati</taxon>
        <taxon>Pseudomonadota</taxon>
        <taxon>Gammaproteobacteria</taxon>
        <taxon>Vibrionales</taxon>
        <taxon>Vibrionaceae</taxon>
        <taxon>Vibrio</taxon>
    </lineage>
</organism>
<evidence type="ECO:0000256" key="7">
    <source>
        <dbReference type="ARBA" id="ARBA00023002"/>
    </source>
</evidence>
<dbReference type="GO" id="GO:0050661">
    <property type="term" value="F:NADP binding"/>
    <property type="evidence" value="ECO:0007669"/>
    <property type="project" value="TreeGrafter"/>
</dbReference>
<keyword evidence="7 10" id="KW-0560">Oxidoreductase</keyword>
<dbReference type="Pfam" id="PF02558">
    <property type="entry name" value="ApbA"/>
    <property type="match status" value="1"/>
</dbReference>
<dbReference type="PANTHER" id="PTHR43765">
    <property type="entry name" value="2-DEHYDROPANTOATE 2-REDUCTASE-RELATED"/>
    <property type="match status" value="1"/>
</dbReference>
<evidence type="ECO:0000256" key="2">
    <source>
        <dbReference type="ARBA" id="ARBA00007870"/>
    </source>
</evidence>
<protein>
    <recommendedName>
        <fullName evidence="4 10">2-dehydropantoate 2-reductase</fullName>
        <ecNumber evidence="3 10">1.1.1.169</ecNumber>
    </recommendedName>
    <alternativeName>
        <fullName evidence="8 10">Ketopantoate reductase</fullName>
    </alternativeName>
</protein>
<dbReference type="InterPro" id="IPR050838">
    <property type="entry name" value="Ketopantoate_reductase"/>
</dbReference>
<dbReference type="InterPro" id="IPR013752">
    <property type="entry name" value="KPA_reductase"/>
</dbReference>
<evidence type="ECO:0000313" key="14">
    <source>
        <dbReference type="Proteomes" id="UP000189475"/>
    </source>
</evidence>
<evidence type="ECO:0000259" key="11">
    <source>
        <dbReference type="Pfam" id="PF02558"/>
    </source>
</evidence>
<accession>A0A1R4AZW2</accession>
<dbReference type="STRING" id="1918946.VPAL9027_00110"/>
<evidence type="ECO:0000256" key="10">
    <source>
        <dbReference type="RuleBase" id="RU362068"/>
    </source>
</evidence>
<dbReference type="PANTHER" id="PTHR43765:SF2">
    <property type="entry name" value="2-DEHYDROPANTOATE 2-REDUCTASE"/>
    <property type="match status" value="1"/>
</dbReference>
<evidence type="ECO:0000256" key="5">
    <source>
        <dbReference type="ARBA" id="ARBA00022655"/>
    </source>
</evidence>
<dbReference type="InterPro" id="IPR013332">
    <property type="entry name" value="KPR_N"/>
</dbReference>
<evidence type="ECO:0000313" key="13">
    <source>
        <dbReference type="EMBL" id="SJL82199.1"/>
    </source>
</evidence>
<dbReference type="InterPro" id="IPR036291">
    <property type="entry name" value="NAD(P)-bd_dom_sf"/>
</dbReference>
<feature type="domain" description="Ketopantoate reductase C-terminal" evidence="12">
    <location>
        <begin position="177"/>
        <end position="295"/>
    </location>
</feature>
<dbReference type="RefSeq" id="WP_077311288.1">
    <property type="nucleotide sequence ID" value="NZ_AP024887.1"/>
</dbReference>
<evidence type="ECO:0000256" key="1">
    <source>
        <dbReference type="ARBA" id="ARBA00004994"/>
    </source>
</evidence>
<dbReference type="SUPFAM" id="SSF51735">
    <property type="entry name" value="NAD(P)-binding Rossmann-fold domains"/>
    <property type="match status" value="1"/>
</dbReference>
<comment type="function">
    <text evidence="10">Catalyzes the NADPH-dependent reduction of ketopantoate into pantoic acid.</text>
</comment>
<dbReference type="Pfam" id="PF08546">
    <property type="entry name" value="ApbA_C"/>
    <property type="match status" value="1"/>
</dbReference>
<dbReference type="AlphaFoldDB" id="A0A1R4AZW2"/>
<feature type="domain" description="Ketopantoate reductase N-terminal" evidence="11">
    <location>
        <begin position="3"/>
        <end position="146"/>
    </location>
</feature>
<sequence length="301" mass="33356">MNIVVLGPGAIGSLWACYLKHAGHNVSCWSHTHSSERDYLLTSTTGSTISRSTFVSNHIDSLRHADVIFVATKAHQVATAILPLIQHIDSDTILLFMHNGMGTLDELLVTLSAYPILRASTSHAALKHNPCHVQHTGLGKTDLGGLNPKGQACQFMAEVLSHALPDVNWHSTLEWPLWRKVAINCVINPLTAIDNIKNGALLGHAYTDHIHAIVREIVTVMQASGLSITQDSLLDDVYAVLHQTAHNYSSMHQDISHQRTSEIDFINGYVVNQAQQHAISTPYNIHLWQTIKQLEHRWSHL</sequence>
<dbReference type="OrthoDB" id="6530772at2"/>
<dbReference type="GO" id="GO:0008677">
    <property type="term" value="F:2-dehydropantoate 2-reductase activity"/>
    <property type="evidence" value="ECO:0007669"/>
    <property type="project" value="UniProtKB-EC"/>
</dbReference>
<dbReference type="InterPro" id="IPR003710">
    <property type="entry name" value="ApbA"/>
</dbReference>
<dbReference type="Gene3D" id="1.10.1040.10">
    <property type="entry name" value="N-(1-d-carboxylethyl)-l-norvaline Dehydrogenase, domain 2"/>
    <property type="match status" value="1"/>
</dbReference>
<name>A0A1R4AZW2_9VIBR</name>